<sequence>MESTRTASGIDHAATAAATASLPIPRYRLLAAGSVKPGPEPVTHPTPDPVQRPGAQSLSSKPFALTSSPEDWRSSRSPWRWDAGAVSQR</sequence>
<name>A0A8J5SQJ2_ZIZPA</name>
<feature type="region of interest" description="Disordered" evidence="1">
    <location>
        <begin position="32"/>
        <end position="89"/>
    </location>
</feature>
<feature type="compositionally biased region" description="Pro residues" evidence="1">
    <location>
        <begin position="38"/>
        <end position="50"/>
    </location>
</feature>
<evidence type="ECO:0000313" key="3">
    <source>
        <dbReference type="Proteomes" id="UP000729402"/>
    </source>
</evidence>
<reference evidence="2" key="2">
    <citation type="submission" date="2021-02" db="EMBL/GenBank/DDBJ databases">
        <authorList>
            <person name="Kimball J.A."/>
            <person name="Haas M.W."/>
            <person name="Macchietto M."/>
            <person name="Kono T."/>
            <person name="Duquette J."/>
            <person name="Shao M."/>
        </authorList>
    </citation>
    <scope>NUCLEOTIDE SEQUENCE</scope>
    <source>
        <tissue evidence="2">Fresh leaf tissue</tissue>
    </source>
</reference>
<dbReference type="Proteomes" id="UP000729402">
    <property type="component" value="Unassembled WGS sequence"/>
</dbReference>
<gene>
    <name evidence="2" type="ORF">GUJ93_ZPchr0004g38161</name>
</gene>
<evidence type="ECO:0000313" key="2">
    <source>
        <dbReference type="EMBL" id="KAG8065125.1"/>
    </source>
</evidence>
<reference evidence="2" key="1">
    <citation type="journal article" date="2021" name="bioRxiv">
        <title>Whole Genome Assembly and Annotation of Northern Wild Rice, Zizania palustris L., Supports a Whole Genome Duplication in the Zizania Genus.</title>
        <authorList>
            <person name="Haas M."/>
            <person name="Kono T."/>
            <person name="Macchietto M."/>
            <person name="Millas R."/>
            <person name="McGilp L."/>
            <person name="Shao M."/>
            <person name="Duquette J."/>
            <person name="Hirsch C.N."/>
            <person name="Kimball J."/>
        </authorList>
    </citation>
    <scope>NUCLEOTIDE SEQUENCE</scope>
    <source>
        <tissue evidence="2">Fresh leaf tissue</tissue>
    </source>
</reference>
<feature type="compositionally biased region" description="Polar residues" evidence="1">
    <location>
        <begin position="54"/>
        <end position="69"/>
    </location>
</feature>
<organism evidence="2 3">
    <name type="scientific">Zizania palustris</name>
    <name type="common">Northern wild rice</name>
    <dbReference type="NCBI Taxonomy" id="103762"/>
    <lineage>
        <taxon>Eukaryota</taxon>
        <taxon>Viridiplantae</taxon>
        <taxon>Streptophyta</taxon>
        <taxon>Embryophyta</taxon>
        <taxon>Tracheophyta</taxon>
        <taxon>Spermatophyta</taxon>
        <taxon>Magnoliopsida</taxon>
        <taxon>Liliopsida</taxon>
        <taxon>Poales</taxon>
        <taxon>Poaceae</taxon>
        <taxon>BOP clade</taxon>
        <taxon>Oryzoideae</taxon>
        <taxon>Oryzeae</taxon>
        <taxon>Zizaniinae</taxon>
        <taxon>Zizania</taxon>
    </lineage>
</organism>
<proteinExistence type="predicted"/>
<protein>
    <submittedName>
        <fullName evidence="2">Uncharacterized protein</fullName>
    </submittedName>
</protein>
<accession>A0A8J5SQJ2</accession>
<evidence type="ECO:0000256" key="1">
    <source>
        <dbReference type="SAM" id="MobiDB-lite"/>
    </source>
</evidence>
<dbReference type="AlphaFoldDB" id="A0A8J5SQJ2"/>
<keyword evidence="3" id="KW-1185">Reference proteome</keyword>
<comment type="caution">
    <text evidence="2">The sequence shown here is derived from an EMBL/GenBank/DDBJ whole genome shotgun (WGS) entry which is preliminary data.</text>
</comment>
<dbReference type="EMBL" id="JAAALK010000285">
    <property type="protein sequence ID" value="KAG8065125.1"/>
    <property type="molecule type" value="Genomic_DNA"/>
</dbReference>